<dbReference type="GO" id="GO:0003677">
    <property type="term" value="F:DNA binding"/>
    <property type="evidence" value="ECO:0007669"/>
    <property type="project" value="InterPro"/>
</dbReference>
<dbReference type="InterPro" id="IPR024826">
    <property type="entry name" value="DNA_pol_delta/II_ssu"/>
</dbReference>
<dbReference type="PANTHER" id="PTHR10416:SF0">
    <property type="entry name" value="DNA POLYMERASE DELTA SUBUNIT 2"/>
    <property type="match status" value="1"/>
</dbReference>
<organism evidence="7 8">
    <name type="scientific">Prymnesium parvum</name>
    <name type="common">Toxic golden alga</name>
    <dbReference type="NCBI Taxonomy" id="97485"/>
    <lineage>
        <taxon>Eukaryota</taxon>
        <taxon>Haptista</taxon>
        <taxon>Haptophyta</taxon>
        <taxon>Prymnesiophyceae</taxon>
        <taxon>Prymnesiales</taxon>
        <taxon>Prymnesiaceae</taxon>
        <taxon>Prymnesium</taxon>
    </lineage>
</organism>
<dbReference type="InterPro" id="IPR007185">
    <property type="entry name" value="DNA_pol_a/d/e_bsu"/>
</dbReference>
<evidence type="ECO:0000259" key="5">
    <source>
        <dbReference type="Pfam" id="PF04042"/>
    </source>
</evidence>
<dbReference type="InterPro" id="IPR041863">
    <property type="entry name" value="PolD2_C"/>
</dbReference>
<dbReference type="Pfam" id="PF04042">
    <property type="entry name" value="DNA_pol_E_B"/>
    <property type="match status" value="1"/>
</dbReference>
<dbReference type="FunFam" id="3.60.21.50:FF:000002">
    <property type="entry name" value="DNA polymerase delta small subunit"/>
    <property type="match status" value="1"/>
</dbReference>
<dbReference type="GO" id="GO:0006271">
    <property type="term" value="P:DNA strand elongation involved in DNA replication"/>
    <property type="evidence" value="ECO:0007669"/>
    <property type="project" value="TreeGrafter"/>
</dbReference>
<evidence type="ECO:0000259" key="6">
    <source>
        <dbReference type="Pfam" id="PF18018"/>
    </source>
</evidence>
<dbReference type="GO" id="GO:0043625">
    <property type="term" value="C:delta DNA polymerase complex"/>
    <property type="evidence" value="ECO:0007669"/>
    <property type="project" value="TreeGrafter"/>
</dbReference>
<reference evidence="7 8" key="1">
    <citation type="journal article" date="2024" name="Science">
        <title>Giant polyketide synthase enzymes in the biosynthesis of giant marine polyether toxins.</title>
        <authorList>
            <person name="Fallon T.R."/>
            <person name="Shende V.V."/>
            <person name="Wierzbicki I.H."/>
            <person name="Pendleton A.L."/>
            <person name="Watervoot N.F."/>
            <person name="Auber R.P."/>
            <person name="Gonzalez D.J."/>
            <person name="Wisecaver J.H."/>
            <person name="Moore B.S."/>
        </authorList>
    </citation>
    <scope>NUCLEOTIDE SEQUENCE [LARGE SCALE GENOMIC DNA]</scope>
    <source>
        <strain evidence="7 8">12B1</strain>
    </source>
</reference>
<dbReference type="Gene3D" id="3.60.21.50">
    <property type="match status" value="1"/>
</dbReference>
<dbReference type="Gene3D" id="2.40.50.430">
    <property type="match status" value="1"/>
</dbReference>
<evidence type="ECO:0008006" key="9">
    <source>
        <dbReference type="Google" id="ProtNLM"/>
    </source>
</evidence>
<comment type="similarity">
    <text evidence="2">Belongs to the DNA polymerase delta/II small subunit family.</text>
</comment>
<feature type="domain" description="DNA polymerase delta subunit OB-fold" evidence="6">
    <location>
        <begin position="30"/>
        <end position="161"/>
    </location>
</feature>
<dbReference type="EMBL" id="JBGBPQ010000001">
    <property type="protein sequence ID" value="KAL1530659.1"/>
    <property type="molecule type" value="Genomic_DNA"/>
</dbReference>
<sequence length="452" mass="49479">MRVPADRATVPFVDKSREPFRLKGLPATKQFADMYFTRLGELRPSVERAVQRTWGAESLKQCVKTLDAEPDVPVLVIGTVYKEMKRKPNILEEVTRDVLDVRPADDGHHKYCGDDDVLFLEDESGRLVLIGEALATVRVVTGVVIAVRGKVKPSGELQVSDLCFAGIAPQPPLSAAATSDCYVALVSGLHVGDPSKDMLPLQMLLEHLTGQLGCAEDHQQQANIVRLIIAGNATSNPVDSSAETGSLVALDVMKKLATAEQQKLSRNVYSLDRYLTSLTSSMPVDLMPGETDPSNFLLPQQPFHHCMLPQSSELETLNLCTNPYACNVGGVDFLGSSGQPLDDMMRYLPSEDRLQALVDSLHFQHIAPTAPDTLGCYPFTSSDPFIMKECPHVYFAGNQPRFESQLVNGPEGQRVLAVLVPAFEQERTCVLVNLRTLECEALSFAGLDEQGE</sequence>
<feature type="domain" description="DNA polymerase alpha/delta/epsilon subunit B" evidence="5">
    <location>
        <begin position="183"/>
        <end position="402"/>
    </location>
</feature>
<evidence type="ECO:0000256" key="4">
    <source>
        <dbReference type="ARBA" id="ARBA00023242"/>
    </source>
</evidence>
<dbReference type="AlphaFoldDB" id="A0AB34K9V8"/>
<dbReference type="PANTHER" id="PTHR10416">
    <property type="entry name" value="DNA POLYMERASE DELTA SUBUNIT 2"/>
    <property type="match status" value="1"/>
</dbReference>
<dbReference type="Proteomes" id="UP001515480">
    <property type="component" value="Unassembled WGS sequence"/>
</dbReference>
<evidence type="ECO:0000256" key="3">
    <source>
        <dbReference type="ARBA" id="ARBA00022705"/>
    </source>
</evidence>
<name>A0AB34K9V8_PRYPA</name>
<evidence type="ECO:0000313" key="7">
    <source>
        <dbReference type="EMBL" id="KAL1530659.1"/>
    </source>
</evidence>
<protein>
    <recommendedName>
        <fullName evidence="9">DNA polymerase delta subunit 2</fullName>
    </recommendedName>
</protein>
<proteinExistence type="inferred from homology"/>
<comment type="caution">
    <text evidence="7">The sequence shown here is derived from an EMBL/GenBank/DDBJ whole genome shotgun (WGS) entry which is preliminary data.</text>
</comment>
<comment type="subcellular location">
    <subcellularLocation>
        <location evidence="1">Nucleus</location>
    </subcellularLocation>
</comment>
<dbReference type="Pfam" id="PF18018">
    <property type="entry name" value="DNA_pol_D_N"/>
    <property type="match status" value="1"/>
</dbReference>
<dbReference type="InterPro" id="IPR040663">
    <property type="entry name" value="DNA_pol_D_N"/>
</dbReference>
<keyword evidence="3" id="KW-0235">DNA replication</keyword>
<accession>A0AB34K9V8</accession>
<gene>
    <name evidence="7" type="ORF">AB1Y20_001559</name>
</gene>
<evidence type="ECO:0000313" key="8">
    <source>
        <dbReference type="Proteomes" id="UP001515480"/>
    </source>
</evidence>
<keyword evidence="8" id="KW-1185">Reference proteome</keyword>
<evidence type="ECO:0000256" key="2">
    <source>
        <dbReference type="ARBA" id="ARBA00006035"/>
    </source>
</evidence>
<dbReference type="CDD" id="cd07387">
    <property type="entry name" value="MPP_PolD2_C"/>
    <property type="match status" value="1"/>
</dbReference>
<keyword evidence="4" id="KW-0539">Nucleus</keyword>
<dbReference type="GO" id="GO:1902969">
    <property type="term" value="P:mitotic DNA replication"/>
    <property type="evidence" value="ECO:0007669"/>
    <property type="project" value="UniProtKB-ARBA"/>
</dbReference>
<evidence type="ECO:0000256" key="1">
    <source>
        <dbReference type="ARBA" id="ARBA00004123"/>
    </source>
</evidence>